<protein>
    <submittedName>
        <fullName evidence="3">Uncharacterized protein</fullName>
    </submittedName>
</protein>
<comment type="caution">
    <text evidence="3">The sequence shown here is derived from an EMBL/GenBank/DDBJ whole genome shotgun (WGS) entry which is preliminary data.</text>
</comment>
<feature type="coiled-coil region" evidence="1">
    <location>
        <begin position="98"/>
        <end position="129"/>
    </location>
</feature>
<feature type="compositionally biased region" description="Polar residues" evidence="2">
    <location>
        <begin position="36"/>
        <end position="47"/>
    </location>
</feature>
<keyword evidence="1" id="KW-0175">Coiled coil</keyword>
<reference evidence="3 4" key="1">
    <citation type="journal article" date="2024" name="Commun. Biol.">
        <title>Comparative genomic analysis of thermophilic fungi reveals convergent evolutionary adaptations and gene losses.</title>
        <authorList>
            <person name="Steindorff A.S."/>
            <person name="Aguilar-Pontes M.V."/>
            <person name="Robinson A.J."/>
            <person name="Andreopoulos B."/>
            <person name="LaButti K."/>
            <person name="Kuo A."/>
            <person name="Mondo S."/>
            <person name="Riley R."/>
            <person name="Otillar R."/>
            <person name="Haridas S."/>
            <person name="Lipzen A."/>
            <person name="Grimwood J."/>
            <person name="Schmutz J."/>
            <person name="Clum A."/>
            <person name="Reid I.D."/>
            <person name="Moisan M.C."/>
            <person name="Butler G."/>
            <person name="Nguyen T.T.M."/>
            <person name="Dewar K."/>
            <person name="Conant G."/>
            <person name="Drula E."/>
            <person name="Henrissat B."/>
            <person name="Hansel C."/>
            <person name="Singer S."/>
            <person name="Hutchinson M.I."/>
            <person name="de Vries R.P."/>
            <person name="Natvig D.O."/>
            <person name="Powell A.J."/>
            <person name="Tsang A."/>
            <person name="Grigoriev I.V."/>
        </authorList>
    </citation>
    <scope>NUCLEOTIDE SEQUENCE [LARGE SCALE GENOMIC DNA]</scope>
    <source>
        <strain evidence="3 4">CBS 620.91</strain>
    </source>
</reference>
<feature type="compositionally biased region" description="Polar residues" evidence="2">
    <location>
        <begin position="1"/>
        <end position="19"/>
    </location>
</feature>
<feature type="compositionally biased region" description="Polar residues" evidence="2">
    <location>
        <begin position="55"/>
        <end position="65"/>
    </location>
</feature>
<organism evidence="3 4">
    <name type="scientific">Humicola insolens</name>
    <name type="common">Soft-rot fungus</name>
    <dbReference type="NCBI Taxonomy" id="85995"/>
    <lineage>
        <taxon>Eukaryota</taxon>
        <taxon>Fungi</taxon>
        <taxon>Dikarya</taxon>
        <taxon>Ascomycota</taxon>
        <taxon>Pezizomycotina</taxon>
        <taxon>Sordariomycetes</taxon>
        <taxon>Sordariomycetidae</taxon>
        <taxon>Sordariales</taxon>
        <taxon>Chaetomiaceae</taxon>
        <taxon>Mycothermus</taxon>
    </lineage>
</organism>
<feature type="compositionally biased region" description="Basic and acidic residues" evidence="2">
    <location>
        <begin position="67"/>
        <end position="84"/>
    </location>
</feature>
<name>A0ABR3V1E7_HUMIN</name>
<gene>
    <name evidence="3" type="ORF">VTJ49DRAFT_6337</name>
</gene>
<sequence>MAGASSHSQPTTHRNNTPGHESPAKKLSLESPIPPTSAQSDATMSDTTQKEKKPQQQGGRSSQVKTPEPRTSKERINGQRDPSDRSPSTPGHLAPFDWDDFEARYEEALADADREEQELLKEFEDLVKVGFPFRLSARLRLVFADGWLVDWQFFNVWASAASVNDSERGVKRLQTRERHVRLAEQSLSQKKKHRESFPLVSCLPSSS</sequence>
<dbReference type="Proteomes" id="UP001583172">
    <property type="component" value="Unassembled WGS sequence"/>
</dbReference>
<evidence type="ECO:0000313" key="3">
    <source>
        <dbReference type="EMBL" id="KAL1835610.1"/>
    </source>
</evidence>
<proteinExistence type="predicted"/>
<evidence type="ECO:0000256" key="2">
    <source>
        <dbReference type="SAM" id="MobiDB-lite"/>
    </source>
</evidence>
<accession>A0ABR3V1E7</accession>
<evidence type="ECO:0000313" key="4">
    <source>
        <dbReference type="Proteomes" id="UP001583172"/>
    </source>
</evidence>
<dbReference type="EMBL" id="JAZGSY010000590">
    <property type="protein sequence ID" value="KAL1835610.1"/>
    <property type="molecule type" value="Genomic_DNA"/>
</dbReference>
<evidence type="ECO:0000256" key="1">
    <source>
        <dbReference type="SAM" id="Coils"/>
    </source>
</evidence>
<feature type="region of interest" description="Disordered" evidence="2">
    <location>
        <begin position="1"/>
        <end position="96"/>
    </location>
</feature>
<keyword evidence="4" id="KW-1185">Reference proteome</keyword>